<dbReference type="Gene3D" id="2.40.420.20">
    <property type="match status" value="1"/>
</dbReference>
<dbReference type="OrthoDB" id="9791520at2"/>
<dbReference type="Pfam" id="PF25989">
    <property type="entry name" value="YknX_C"/>
    <property type="match status" value="1"/>
</dbReference>
<organism evidence="5 6">
    <name type="scientific">Pseudoprimorskyibacter insulae</name>
    <dbReference type="NCBI Taxonomy" id="1695997"/>
    <lineage>
        <taxon>Bacteria</taxon>
        <taxon>Pseudomonadati</taxon>
        <taxon>Pseudomonadota</taxon>
        <taxon>Alphaproteobacteria</taxon>
        <taxon>Rhodobacterales</taxon>
        <taxon>Paracoccaceae</taxon>
        <taxon>Pseudoprimorskyibacter</taxon>
    </lineage>
</organism>
<dbReference type="EMBL" id="OMOJ01000004">
    <property type="protein sequence ID" value="SPF80342.1"/>
    <property type="molecule type" value="Genomic_DNA"/>
</dbReference>
<dbReference type="AlphaFoldDB" id="A0A2R8AWB8"/>
<protein>
    <submittedName>
        <fullName evidence="5">Efflux system component YknX</fullName>
    </submittedName>
</protein>
<dbReference type="InterPro" id="IPR030190">
    <property type="entry name" value="MacA_alpha-hairpin_sf"/>
</dbReference>
<dbReference type="InterPro" id="IPR058637">
    <property type="entry name" value="YknX-like_C"/>
</dbReference>
<comment type="subcellular location">
    <subcellularLocation>
        <location evidence="1">Cell envelope</location>
    </subcellularLocation>
</comment>
<name>A0A2R8AWB8_9RHOB</name>
<dbReference type="GO" id="GO:1990195">
    <property type="term" value="C:macrolide transmembrane transporter complex"/>
    <property type="evidence" value="ECO:0007669"/>
    <property type="project" value="InterPro"/>
</dbReference>
<dbReference type="Gene3D" id="2.40.30.170">
    <property type="match status" value="1"/>
</dbReference>
<evidence type="ECO:0000259" key="4">
    <source>
        <dbReference type="Pfam" id="PF25989"/>
    </source>
</evidence>
<dbReference type="GO" id="GO:1990961">
    <property type="term" value="P:xenobiotic detoxification by transmembrane export across the plasma membrane"/>
    <property type="evidence" value="ECO:0007669"/>
    <property type="project" value="InterPro"/>
</dbReference>
<dbReference type="Gene3D" id="6.10.140.1990">
    <property type="match status" value="1"/>
</dbReference>
<feature type="domain" description="YknX-like C-terminal permuted SH3-like" evidence="4">
    <location>
        <begin position="337"/>
        <end position="403"/>
    </location>
</feature>
<dbReference type="PANTHER" id="PTHR32347">
    <property type="entry name" value="EFFLUX SYSTEM COMPONENT YKNX-RELATED"/>
    <property type="match status" value="1"/>
</dbReference>
<keyword evidence="6" id="KW-1185">Reference proteome</keyword>
<keyword evidence="2 3" id="KW-0175">Coiled coil</keyword>
<evidence type="ECO:0000313" key="5">
    <source>
        <dbReference type="EMBL" id="SPF80342.1"/>
    </source>
</evidence>
<accession>A0A2R8AWB8</accession>
<reference evidence="6" key="1">
    <citation type="submission" date="2018-03" db="EMBL/GenBank/DDBJ databases">
        <authorList>
            <person name="Rodrigo-Torres L."/>
            <person name="Arahal R. D."/>
            <person name="Lucena T."/>
        </authorList>
    </citation>
    <scope>NUCLEOTIDE SEQUENCE [LARGE SCALE GENOMIC DNA]</scope>
    <source>
        <strain evidence="6">CECT 8871</strain>
    </source>
</reference>
<feature type="coiled-coil region" evidence="3">
    <location>
        <begin position="105"/>
        <end position="146"/>
    </location>
</feature>
<dbReference type="RefSeq" id="WP_108886217.1">
    <property type="nucleotide sequence ID" value="NZ_OMOJ01000004.1"/>
</dbReference>
<dbReference type="GO" id="GO:0019898">
    <property type="term" value="C:extrinsic component of membrane"/>
    <property type="evidence" value="ECO:0007669"/>
    <property type="project" value="InterPro"/>
</dbReference>
<evidence type="ECO:0000256" key="2">
    <source>
        <dbReference type="ARBA" id="ARBA00023054"/>
    </source>
</evidence>
<dbReference type="Proteomes" id="UP000244904">
    <property type="component" value="Unassembled WGS sequence"/>
</dbReference>
<dbReference type="PANTHER" id="PTHR32347:SF29">
    <property type="entry name" value="UPF0194 MEMBRANE PROTEIN YBHG"/>
    <property type="match status" value="1"/>
</dbReference>
<evidence type="ECO:0000256" key="3">
    <source>
        <dbReference type="SAM" id="Coils"/>
    </source>
</evidence>
<dbReference type="GO" id="GO:0030313">
    <property type="term" value="C:cell envelope"/>
    <property type="evidence" value="ECO:0007669"/>
    <property type="project" value="UniProtKB-SubCell"/>
</dbReference>
<dbReference type="InterPro" id="IPR050465">
    <property type="entry name" value="UPF0194_transport"/>
</dbReference>
<evidence type="ECO:0000313" key="6">
    <source>
        <dbReference type="Proteomes" id="UP000244904"/>
    </source>
</evidence>
<sequence>MSKQRKRSRLVLSLIAATLVGGALTAAFWPRPVLVDMDRVTTGPMKVTIDEEGRTRVRDPYVVSTPVAGLLQRVEVEPGDAVLQGVTVLAHMHPTNPSVLDVRTREQANAAVTAAEAALRVARADLSAAQAQTDLAESELARTRELTAKGIASDAALDRAEQAARLARTGVDTAEAAISMREAEVTNARAQLIGFDDQGLAKALGGQEDIPLYAPTDGRVLQVFQRSETTLPAGAQVMEIGDITGDLEVTAELLSTDAVQVKPGLPVLIENWGGGTTLQGTVQRIDPFGVTKYSALGVEEQRVAVSILFTGPPEDRAALGHGYRVDVRIITWTSDDALRVPASALFRDRDGWAVFAVVDGLAVLRKVDLGANNGIEAQVLSGLADGDQVVIYPSEAVTDGAQIAPRVIQ</sequence>
<evidence type="ECO:0000256" key="1">
    <source>
        <dbReference type="ARBA" id="ARBA00004196"/>
    </source>
</evidence>
<gene>
    <name evidence="5" type="primary">yknX</name>
    <name evidence="5" type="ORF">PRI8871_02147</name>
</gene>
<proteinExistence type="predicted"/>